<dbReference type="EC" id="1.97.1.4" evidence="9"/>
<dbReference type="GO" id="GO:0016829">
    <property type="term" value="F:lyase activity"/>
    <property type="evidence" value="ECO:0007669"/>
    <property type="project" value="UniProtKB-KW"/>
</dbReference>
<dbReference type="PANTHER" id="PTHR30352:SF5">
    <property type="entry name" value="PYRUVATE FORMATE-LYASE 1-ACTIVATING ENZYME"/>
    <property type="match status" value="1"/>
</dbReference>
<dbReference type="PIRSF" id="PIRSF000371">
    <property type="entry name" value="PFL_act_enz"/>
    <property type="match status" value="1"/>
</dbReference>
<keyword evidence="4 9" id="KW-0949">S-adenosyl-L-methionine</keyword>
<dbReference type="InterPro" id="IPR012838">
    <property type="entry name" value="PFL1_activating"/>
</dbReference>
<dbReference type="InterPro" id="IPR013785">
    <property type="entry name" value="Aldolase_TIM"/>
</dbReference>
<keyword evidence="11" id="KW-0456">Lyase</keyword>
<evidence type="ECO:0000256" key="3">
    <source>
        <dbReference type="ARBA" id="ARBA00022485"/>
    </source>
</evidence>
<keyword evidence="7 9" id="KW-0408">Iron</keyword>
<evidence type="ECO:0000256" key="9">
    <source>
        <dbReference type="RuleBase" id="RU362053"/>
    </source>
</evidence>
<evidence type="ECO:0000313" key="12">
    <source>
        <dbReference type="Proteomes" id="UP000787625"/>
    </source>
</evidence>
<comment type="caution">
    <text evidence="11">The sequence shown here is derived from an EMBL/GenBank/DDBJ whole genome shotgun (WGS) entry which is preliminary data.</text>
</comment>
<accession>A0A9D2ZUQ9</accession>
<dbReference type="InterPro" id="IPR034457">
    <property type="entry name" value="Organic_radical-activating"/>
</dbReference>
<keyword evidence="5 9" id="KW-0479">Metal-binding</keyword>
<evidence type="ECO:0000256" key="8">
    <source>
        <dbReference type="ARBA" id="ARBA00023014"/>
    </source>
</evidence>
<evidence type="ECO:0000256" key="1">
    <source>
        <dbReference type="ARBA" id="ARBA00002918"/>
    </source>
</evidence>
<dbReference type="PROSITE" id="PS51918">
    <property type="entry name" value="RADICAL_SAM"/>
    <property type="match status" value="1"/>
</dbReference>
<organism evidence="11 12">
    <name type="scientific">Candidatus Avibacteroides avistercoris</name>
    <dbReference type="NCBI Taxonomy" id="2840690"/>
    <lineage>
        <taxon>Bacteria</taxon>
        <taxon>Pseudomonadati</taxon>
        <taxon>Bacteroidota</taxon>
        <taxon>Bacteroidia</taxon>
        <taxon>Bacteroidales</taxon>
        <taxon>Bacteroidaceae</taxon>
        <taxon>Bacteroidaceae incertae sedis</taxon>
        <taxon>Candidatus Avibacteroides</taxon>
    </lineage>
</organism>
<dbReference type="NCBIfam" id="TIGR02493">
    <property type="entry name" value="PFLA"/>
    <property type="match status" value="1"/>
</dbReference>
<comment type="subcellular location">
    <subcellularLocation>
        <location evidence="9">Cytoplasm</location>
    </subcellularLocation>
</comment>
<dbReference type="PANTHER" id="PTHR30352">
    <property type="entry name" value="PYRUVATE FORMATE-LYASE-ACTIVATING ENZYME"/>
    <property type="match status" value="1"/>
</dbReference>
<comment type="similarity">
    <text evidence="2 9">Belongs to the organic radical-activating enzymes family.</text>
</comment>
<comment type="function">
    <text evidence="9">Activation of pyruvate formate-lyase under anaerobic conditions by generation of an organic free radical, using S-adenosylmethionine and reduced flavodoxin as cosubstrates to produce 5'-deoxy-adenosine.</text>
</comment>
<dbReference type="SFLD" id="SFLDS00029">
    <property type="entry name" value="Radical_SAM"/>
    <property type="match status" value="1"/>
</dbReference>
<dbReference type="GO" id="GO:0051539">
    <property type="term" value="F:4 iron, 4 sulfur cluster binding"/>
    <property type="evidence" value="ECO:0007669"/>
    <property type="project" value="UniProtKB-UniRule"/>
</dbReference>
<dbReference type="InterPro" id="IPR007197">
    <property type="entry name" value="rSAM"/>
</dbReference>
<comment type="cofactor">
    <cofactor evidence="9">
        <name>[4Fe-4S] cluster</name>
        <dbReference type="ChEBI" id="CHEBI:49883"/>
    </cofactor>
    <text evidence="9">Binds 1 [4Fe-4S] cluster. The cluster is coordinated with 3 cysteines and an exchangeable S-adenosyl-L-methionine.</text>
</comment>
<dbReference type="Pfam" id="PF04055">
    <property type="entry name" value="Radical_SAM"/>
    <property type="match status" value="1"/>
</dbReference>
<dbReference type="GO" id="GO:0043365">
    <property type="term" value="F:[formate-C-acetyltransferase]-activating enzyme activity"/>
    <property type="evidence" value="ECO:0007669"/>
    <property type="project" value="UniProtKB-UniRule"/>
</dbReference>
<dbReference type="PROSITE" id="PS01087">
    <property type="entry name" value="RADICAL_ACTIVATING"/>
    <property type="match status" value="1"/>
</dbReference>
<dbReference type="Gene3D" id="3.20.20.70">
    <property type="entry name" value="Aldolase class I"/>
    <property type="match status" value="1"/>
</dbReference>
<sequence length="247" mass="27408">MEADGLTVRVHSFESMGTYDGPGLRLVVFLQGCNFRCAYCANPDTLALTGGRDVAVTEIVRRAVSERPFFGRRGGVTFSGGEPTLQAGRLLPLFRLLRDEGIHICLDTNGSVDSEEVRELMRLTDIVLLDVKEVNDMRHRGLTGQSNAATLATAARLEAEGREFWLRYVLVPGVTSFAEDIKALGEMMGGYRHLTRVEILPYHTLGRHKYDHLGMAYLLDGVSENTPGQLAEAERLFKAYFADVRVN</sequence>
<dbReference type="GO" id="GO:0005737">
    <property type="term" value="C:cytoplasm"/>
    <property type="evidence" value="ECO:0007669"/>
    <property type="project" value="UniProtKB-SubCell"/>
</dbReference>
<dbReference type="GO" id="GO:0046872">
    <property type="term" value="F:metal ion binding"/>
    <property type="evidence" value="ECO:0007669"/>
    <property type="project" value="UniProtKB-UniRule"/>
</dbReference>
<dbReference type="Proteomes" id="UP000787625">
    <property type="component" value="Unassembled WGS sequence"/>
</dbReference>
<keyword evidence="11" id="KW-0670">Pyruvate</keyword>
<evidence type="ECO:0000256" key="7">
    <source>
        <dbReference type="ARBA" id="ARBA00023004"/>
    </source>
</evidence>
<evidence type="ECO:0000256" key="4">
    <source>
        <dbReference type="ARBA" id="ARBA00022691"/>
    </source>
</evidence>
<keyword evidence="6 9" id="KW-0560">Oxidoreductase</keyword>
<evidence type="ECO:0000313" key="11">
    <source>
        <dbReference type="EMBL" id="HJD52746.1"/>
    </source>
</evidence>
<dbReference type="AlphaFoldDB" id="A0A9D2ZUQ9"/>
<dbReference type="SFLD" id="SFLDG01066">
    <property type="entry name" value="organic_radical-activating_enz"/>
    <property type="match status" value="1"/>
</dbReference>
<evidence type="ECO:0000256" key="2">
    <source>
        <dbReference type="ARBA" id="ARBA00009777"/>
    </source>
</evidence>
<proteinExistence type="inferred from homology"/>
<evidence type="ECO:0000256" key="6">
    <source>
        <dbReference type="ARBA" id="ARBA00023002"/>
    </source>
</evidence>
<reference evidence="11" key="2">
    <citation type="submission" date="2021-04" db="EMBL/GenBank/DDBJ databases">
        <authorList>
            <person name="Gilroy R."/>
        </authorList>
    </citation>
    <scope>NUCLEOTIDE SEQUENCE</scope>
    <source>
        <strain evidence="11">MalCec1-1739</strain>
    </source>
</reference>
<evidence type="ECO:0000256" key="5">
    <source>
        <dbReference type="ARBA" id="ARBA00022723"/>
    </source>
</evidence>
<dbReference type="InterPro" id="IPR058240">
    <property type="entry name" value="rSAM_sf"/>
</dbReference>
<protein>
    <recommendedName>
        <fullName evidence="9">Pyruvate formate-lyase-activating enzyme</fullName>
        <ecNumber evidence="9">1.97.1.4</ecNumber>
    </recommendedName>
</protein>
<gene>
    <name evidence="11" type="primary">pflA</name>
    <name evidence="11" type="ORF">IAA93_03330</name>
</gene>
<comment type="catalytic activity">
    <reaction evidence="9">
        <text>glycyl-[formate C-acetyltransferase] + reduced [flavodoxin] + S-adenosyl-L-methionine = glycin-2-yl radical-[formate C-acetyltransferase] + semiquinone [flavodoxin] + 5'-deoxyadenosine + L-methionine + H(+)</text>
        <dbReference type="Rhea" id="RHEA:19225"/>
        <dbReference type="Rhea" id="RHEA-COMP:10622"/>
        <dbReference type="Rhea" id="RHEA-COMP:12190"/>
        <dbReference type="Rhea" id="RHEA-COMP:12191"/>
        <dbReference type="Rhea" id="RHEA-COMP:14480"/>
        <dbReference type="ChEBI" id="CHEBI:15378"/>
        <dbReference type="ChEBI" id="CHEBI:17319"/>
        <dbReference type="ChEBI" id="CHEBI:29947"/>
        <dbReference type="ChEBI" id="CHEBI:32722"/>
        <dbReference type="ChEBI" id="CHEBI:57618"/>
        <dbReference type="ChEBI" id="CHEBI:57844"/>
        <dbReference type="ChEBI" id="CHEBI:59789"/>
        <dbReference type="ChEBI" id="CHEBI:140311"/>
        <dbReference type="EC" id="1.97.1.4"/>
    </reaction>
</comment>
<comment type="function">
    <text evidence="1">Activation of pyruvate formate-lyase 1 under anaerobic conditions by generation of an organic free radical, using S-adenosylmethionine and reduced flavodoxin as cosubstrates to produce 5'-deoxy-adenosine.</text>
</comment>
<dbReference type="CDD" id="cd01335">
    <property type="entry name" value="Radical_SAM"/>
    <property type="match status" value="1"/>
</dbReference>
<keyword evidence="8 9" id="KW-0411">Iron-sulfur</keyword>
<dbReference type="EMBL" id="DWUP01000068">
    <property type="protein sequence ID" value="HJD52746.1"/>
    <property type="molecule type" value="Genomic_DNA"/>
</dbReference>
<dbReference type="SUPFAM" id="SSF102114">
    <property type="entry name" value="Radical SAM enzymes"/>
    <property type="match status" value="1"/>
</dbReference>
<dbReference type="InterPro" id="IPR012839">
    <property type="entry name" value="Organic_radical_activase"/>
</dbReference>
<keyword evidence="9" id="KW-0963">Cytoplasm</keyword>
<keyword evidence="3 9" id="KW-0004">4Fe-4S</keyword>
<evidence type="ECO:0000259" key="10">
    <source>
        <dbReference type="PROSITE" id="PS51918"/>
    </source>
</evidence>
<name>A0A9D2ZUQ9_9BACT</name>
<feature type="domain" description="Radical SAM core" evidence="10">
    <location>
        <begin position="19"/>
        <end position="243"/>
    </location>
</feature>
<dbReference type="InterPro" id="IPR001989">
    <property type="entry name" value="Radical_activat_CS"/>
</dbReference>
<reference evidence="11" key="1">
    <citation type="journal article" date="2021" name="PeerJ">
        <title>Extensive microbial diversity within the chicken gut microbiome revealed by metagenomics and culture.</title>
        <authorList>
            <person name="Gilroy R."/>
            <person name="Ravi A."/>
            <person name="Getino M."/>
            <person name="Pursley I."/>
            <person name="Horton D.L."/>
            <person name="Alikhan N.F."/>
            <person name="Baker D."/>
            <person name="Gharbi K."/>
            <person name="Hall N."/>
            <person name="Watson M."/>
            <person name="Adriaenssens E.M."/>
            <person name="Foster-Nyarko E."/>
            <person name="Jarju S."/>
            <person name="Secka A."/>
            <person name="Antonio M."/>
            <person name="Oren A."/>
            <person name="Chaudhuri R.R."/>
            <person name="La Ragione R."/>
            <person name="Hildebrand F."/>
            <person name="Pallen M.J."/>
        </authorList>
    </citation>
    <scope>NUCLEOTIDE SEQUENCE</scope>
    <source>
        <strain evidence="11">MalCec1-1739</strain>
    </source>
</reference>